<dbReference type="SMART" id="SM00091">
    <property type="entry name" value="PAS"/>
    <property type="match status" value="1"/>
</dbReference>
<evidence type="ECO:0000313" key="3">
    <source>
        <dbReference type="EMBL" id="KFD58840.1"/>
    </source>
</evidence>
<dbReference type="InterPro" id="IPR035965">
    <property type="entry name" value="PAS-like_dom_sf"/>
</dbReference>
<dbReference type="PANTHER" id="PTHR10684">
    <property type="entry name" value="NUCLEAR RECEPTOR COACTIVATOR"/>
    <property type="match status" value="1"/>
</dbReference>
<evidence type="ECO:0000259" key="2">
    <source>
        <dbReference type="SMART" id="SM00091"/>
    </source>
</evidence>
<dbReference type="GO" id="GO:0032870">
    <property type="term" value="P:cellular response to hormone stimulus"/>
    <property type="evidence" value="ECO:0007669"/>
    <property type="project" value="TreeGrafter"/>
</dbReference>
<accession>A0A085MNP4</accession>
<feature type="compositionally biased region" description="Basic and acidic residues" evidence="1">
    <location>
        <begin position="732"/>
        <end position="744"/>
    </location>
</feature>
<feature type="non-terminal residue" evidence="3">
    <location>
        <position position="1088"/>
    </location>
</feature>
<organism evidence="3 4">
    <name type="scientific">Trichuris suis</name>
    <name type="common">pig whipworm</name>
    <dbReference type="NCBI Taxonomy" id="68888"/>
    <lineage>
        <taxon>Eukaryota</taxon>
        <taxon>Metazoa</taxon>
        <taxon>Ecdysozoa</taxon>
        <taxon>Nematoda</taxon>
        <taxon>Enoplea</taxon>
        <taxon>Dorylaimia</taxon>
        <taxon>Trichinellida</taxon>
        <taxon>Trichuridae</taxon>
        <taxon>Trichuris</taxon>
    </lineage>
</organism>
<dbReference type="GO" id="GO:0016922">
    <property type="term" value="F:nuclear receptor binding"/>
    <property type="evidence" value="ECO:0007669"/>
    <property type="project" value="TreeGrafter"/>
</dbReference>
<feature type="region of interest" description="Disordered" evidence="1">
    <location>
        <begin position="720"/>
        <end position="744"/>
    </location>
</feature>
<proteinExistence type="predicted"/>
<dbReference type="GO" id="GO:0045944">
    <property type="term" value="P:positive regulation of transcription by RNA polymerase II"/>
    <property type="evidence" value="ECO:0007669"/>
    <property type="project" value="TreeGrafter"/>
</dbReference>
<dbReference type="SUPFAM" id="SSF55785">
    <property type="entry name" value="PYP-like sensor domain (PAS domain)"/>
    <property type="match status" value="1"/>
</dbReference>
<evidence type="ECO:0000256" key="1">
    <source>
        <dbReference type="SAM" id="MobiDB-lite"/>
    </source>
</evidence>
<dbReference type="GO" id="GO:0003713">
    <property type="term" value="F:transcription coactivator activity"/>
    <property type="evidence" value="ECO:0007669"/>
    <property type="project" value="InterPro"/>
</dbReference>
<name>A0A085MNP4_9BILA</name>
<dbReference type="InterPro" id="IPR017426">
    <property type="entry name" value="Nuclear_rcpt_coactivator"/>
</dbReference>
<gene>
    <name evidence="3" type="ORF">M513_00003</name>
</gene>
<keyword evidence="4" id="KW-1185">Reference proteome</keyword>
<protein>
    <recommendedName>
        <fullName evidence="2">PAS domain-containing protein</fullName>
    </recommendedName>
</protein>
<sequence length="1088" mass="120120">MQQSALVDDIFSQLSPAHCPSNTSAEVQRQVQAYDTERASSLPASPLPPTTLFSSDLLNDFAAAQESITIPTGREMCHSKELAVVSEEKRSQYFVDLVELLQENLNRRETNHLTVQSPNQHLVQEMISQWYRDKDRKNSAIQHQDVSSTAPGFSASEIGPLLLGVLDSFFFVLNSEGLVEFVSDNVINYLHLDKADLLQKSIFNLVAAADQEHFEKLLPDPLGISFFNSSPNKWSQSTRQSQVFNCRFVVGQSASQSSPTSASTSVALLKEKELLPCHHWMRVSATQIKYPTSCNPVDKRFSSYSPPNASSHSCLVCVVRRCEEHELLASPHLNIGSNKGNESVLRSFSSTSSLPQKVTFYCSVDGTIVAYSESEKMQLIPQDESTEEHLRRKLTDLCADEESKRLLARHIQEGNNYFYENGIGSLSQLRLTHPTFHGKEWLVFGALSRLSSESILSESYGPTKGDDGGTNPVVQLEFNAFLVNKLQDSGNMLLKTQARADANERECKAEVVSTNSRIGVNSEVISFNNILNGVPDPIAARSATGRSASESGATVIQASCRQQTQKSGMIDRREMLNQPTEDSTIQEDANSQRTLFSGSSGMLVRCQHAILRHLLNQETAEPNHTNLHADQTAAVTGRGLEVRSVEEESRAVGYPLGSHAYKHTAQHDGYLDGSSQVAMNHLFIPRTTSEVSLGKRRSSAPHDKAKASGALTILNPLTTDDSAARKNNCPKSEQEEKFQHARQSRDNKSLLIKLLEQRSPSTFILQTSTSNLSSSHQMSEHSRLASNVKFSSSKAANEVVHRGGFLQHTSNLQYAENFSRSSSVSTKDPADAVCFRSADQNFMHAQMGCERDYLNATQLGMPQEKHCIPLQQIASTDLSAWCIDSSRMHLASDSYSAEPSTAKIPASDSYLRDRSLHDEMIVHNVQDRLPFAADTNCEAVLHQSMQGSALNIPVAYRRPIICSSALNTGAALPHSICDSIQQCEMLAPTTFEKGHSVEVIDCSEKKVTYTRKIPLCSSSYTPAGHSLGRSICNSMVARKESNVNQKFYTPPISIPVNEPENTCLRLTAPDELAFMANQQVQEPYFEIG</sequence>
<dbReference type="GO" id="GO:0005634">
    <property type="term" value="C:nucleus"/>
    <property type="evidence" value="ECO:0007669"/>
    <property type="project" value="InterPro"/>
</dbReference>
<evidence type="ECO:0000313" key="4">
    <source>
        <dbReference type="Proteomes" id="UP000030764"/>
    </source>
</evidence>
<dbReference type="InterPro" id="IPR000014">
    <property type="entry name" value="PAS"/>
</dbReference>
<feature type="domain" description="PAS" evidence="2">
    <location>
        <begin position="157"/>
        <end position="223"/>
    </location>
</feature>
<dbReference type="Gene3D" id="3.30.450.20">
    <property type="entry name" value="PAS domain"/>
    <property type="match status" value="1"/>
</dbReference>
<dbReference type="Proteomes" id="UP000030764">
    <property type="component" value="Unassembled WGS sequence"/>
</dbReference>
<dbReference type="EMBL" id="KL363182">
    <property type="protein sequence ID" value="KFD58840.1"/>
    <property type="molecule type" value="Genomic_DNA"/>
</dbReference>
<dbReference type="PANTHER" id="PTHR10684:SF4">
    <property type="entry name" value="TAIMAN, ISOFORM G"/>
    <property type="match status" value="1"/>
</dbReference>
<dbReference type="CDD" id="cd00130">
    <property type="entry name" value="PAS"/>
    <property type="match status" value="1"/>
</dbReference>
<dbReference type="AlphaFoldDB" id="A0A085MNP4"/>
<reference evidence="3 4" key="1">
    <citation type="journal article" date="2014" name="Nat. Genet.">
        <title>Genome and transcriptome of the porcine whipworm Trichuris suis.</title>
        <authorList>
            <person name="Jex A.R."/>
            <person name="Nejsum P."/>
            <person name="Schwarz E.M."/>
            <person name="Hu L."/>
            <person name="Young N.D."/>
            <person name="Hall R.S."/>
            <person name="Korhonen P.K."/>
            <person name="Liao S."/>
            <person name="Thamsborg S."/>
            <person name="Xia J."/>
            <person name="Xu P."/>
            <person name="Wang S."/>
            <person name="Scheerlinck J.P."/>
            <person name="Hofmann A."/>
            <person name="Sternberg P.W."/>
            <person name="Wang J."/>
            <person name="Gasser R.B."/>
        </authorList>
    </citation>
    <scope>NUCLEOTIDE SEQUENCE [LARGE SCALE GENOMIC DNA]</scope>
    <source>
        <strain evidence="3">DCEP-RM93M</strain>
    </source>
</reference>